<accession>A0A3S0ZYD6</accession>
<name>A0A3S0ZYD6_CHLFR</name>
<organism evidence="4 5">
    <name type="scientific">Chlorogloeopsis fritschii PCC 6912</name>
    <dbReference type="NCBI Taxonomy" id="211165"/>
    <lineage>
        <taxon>Bacteria</taxon>
        <taxon>Bacillati</taxon>
        <taxon>Cyanobacteriota</taxon>
        <taxon>Cyanophyceae</taxon>
        <taxon>Nostocales</taxon>
        <taxon>Chlorogloeopsidaceae</taxon>
        <taxon>Chlorogloeopsis</taxon>
    </lineage>
</organism>
<dbReference type="InterPro" id="IPR029479">
    <property type="entry name" value="Nitroreductase"/>
</dbReference>
<dbReference type="InterPro" id="IPR000415">
    <property type="entry name" value="Nitroreductase-like"/>
</dbReference>
<dbReference type="PANTHER" id="PTHR43673:SF10">
    <property type="entry name" value="NADH DEHYDROGENASE_NAD(P)H NITROREDUCTASE XCC3605-RELATED"/>
    <property type="match status" value="1"/>
</dbReference>
<dbReference type="GO" id="GO:0016491">
    <property type="term" value="F:oxidoreductase activity"/>
    <property type="evidence" value="ECO:0007669"/>
    <property type="project" value="UniProtKB-KW"/>
</dbReference>
<proteinExistence type="inferred from homology"/>
<dbReference type="SUPFAM" id="SSF55469">
    <property type="entry name" value="FMN-dependent nitroreductase-like"/>
    <property type="match status" value="1"/>
</dbReference>
<evidence type="ECO:0000256" key="2">
    <source>
        <dbReference type="ARBA" id="ARBA00023002"/>
    </source>
</evidence>
<evidence type="ECO:0000313" key="5">
    <source>
        <dbReference type="Proteomes" id="UP000268857"/>
    </source>
</evidence>
<dbReference type="EMBL" id="RSCJ01000010">
    <property type="protein sequence ID" value="RUR80816.1"/>
    <property type="molecule type" value="Genomic_DNA"/>
</dbReference>
<dbReference type="Pfam" id="PF00881">
    <property type="entry name" value="Nitroreductase"/>
    <property type="match status" value="2"/>
</dbReference>
<dbReference type="AlphaFoldDB" id="A0A3S0ZYD6"/>
<comment type="caution">
    <text evidence="4">The sequence shown here is derived from an EMBL/GenBank/DDBJ whole genome shotgun (WGS) entry which is preliminary data.</text>
</comment>
<feature type="domain" description="Nitroreductase" evidence="3">
    <location>
        <begin position="16"/>
        <end position="62"/>
    </location>
</feature>
<sequence length="201" mass="22641">MEKPANSQYPIDKLLQQRWSPLAFAKQQVEPEKLCSLLEAARWAASSYNEQPWHFIVATQDNPEEFNRLLSCLAEGNQVWAKHAPVLMLSIAKLDFEKNGKENRHAFHDVGAAACSMAIQATSLGLFIHQMAGFDVAKAQQLYSIPEKYEPVAAIAVGYPGNPEELPEQYREREFAPRQRKPLEKFVFTGIWGNTSPVVSP</sequence>
<comment type="similarity">
    <text evidence="1">Belongs to the nitroreductase family.</text>
</comment>
<dbReference type="PANTHER" id="PTHR43673">
    <property type="entry name" value="NAD(P)H NITROREDUCTASE YDGI-RELATED"/>
    <property type="match status" value="1"/>
</dbReference>
<evidence type="ECO:0000256" key="1">
    <source>
        <dbReference type="ARBA" id="ARBA00007118"/>
    </source>
</evidence>
<dbReference type="STRING" id="211165.GCA_000317285_02404"/>
<evidence type="ECO:0000259" key="3">
    <source>
        <dbReference type="Pfam" id="PF00881"/>
    </source>
</evidence>
<dbReference type="Gene3D" id="3.40.109.10">
    <property type="entry name" value="NADH Oxidase"/>
    <property type="match status" value="1"/>
</dbReference>
<keyword evidence="2" id="KW-0560">Oxidoreductase</keyword>
<dbReference type="CDD" id="cd02138">
    <property type="entry name" value="TdsD-like"/>
    <property type="match status" value="1"/>
</dbReference>
<dbReference type="OrthoDB" id="9782629at2"/>
<dbReference type="Proteomes" id="UP000268857">
    <property type="component" value="Unassembled WGS sequence"/>
</dbReference>
<keyword evidence="5" id="KW-1185">Reference proteome</keyword>
<feature type="domain" description="Nitroreductase" evidence="3">
    <location>
        <begin position="74"/>
        <end position="159"/>
    </location>
</feature>
<reference evidence="4 5" key="1">
    <citation type="journal article" date="2019" name="Genome Biol. Evol.">
        <title>Day and night: Metabolic profiles and evolutionary relationships of six axenic non-marine cyanobacteria.</title>
        <authorList>
            <person name="Will S.E."/>
            <person name="Henke P."/>
            <person name="Boedeker C."/>
            <person name="Huang S."/>
            <person name="Brinkmann H."/>
            <person name="Rohde M."/>
            <person name="Jarek M."/>
            <person name="Friedl T."/>
            <person name="Seufert S."/>
            <person name="Schumacher M."/>
            <person name="Overmann J."/>
            <person name="Neumann-Schaal M."/>
            <person name="Petersen J."/>
        </authorList>
    </citation>
    <scope>NUCLEOTIDE SEQUENCE [LARGE SCALE GENOMIC DNA]</scope>
    <source>
        <strain evidence="4 5">PCC 6912</strain>
    </source>
</reference>
<dbReference type="RefSeq" id="WP_016878616.1">
    <property type="nucleotide sequence ID" value="NZ_AJLN01000068.1"/>
</dbReference>
<protein>
    <recommendedName>
        <fullName evidence="3">Nitroreductase domain-containing protein</fullName>
    </recommendedName>
</protein>
<gene>
    <name evidence="4" type="ORF">PCC6912_28380</name>
</gene>
<evidence type="ECO:0000313" key="4">
    <source>
        <dbReference type="EMBL" id="RUR80816.1"/>
    </source>
</evidence>